<dbReference type="Pfam" id="PF10138">
    <property type="entry name" value="vWA-TerF-like"/>
    <property type="match status" value="1"/>
</dbReference>
<protein>
    <submittedName>
        <fullName evidence="5">General stress protein 16U</fullName>
    </submittedName>
</protein>
<keyword evidence="2" id="KW-0778">Tellurium resistance</keyword>
<dbReference type="RefSeq" id="WP_115407281.1">
    <property type="nucleotide sequence ID" value="NZ_UGYV01000004.1"/>
</dbReference>
<sequence>MELISGQNIGLSGSELVIDMSYQHGVNFAGEVDTSAFLLTNQDKVRSDSDFIFYNQPESSNGAVVYSRTPTGGRYVVSTTKIEPTVDKIALTMVVDGSSTVGHLTSLSLKVDGQANFNVPLDNRSEKALIVGQIYRHNGAWKFKALGMGFNGGLAALATNYGVDVDDEPAPAPTPILEASKPPAGVSLEKKLQEQAPHLISLAKPVSISLAKHKLEHVKAKVAFVLDASGSMTQQFKQGNVQAVLERITVLATQFDDDGQMDVWGFGERHKKYPDVSLSNIKGYISGIQNSGKRGLFELLPTLGGVNNEPPVMADVIKHFKNSLEPVFVVFITDGGITKARAIKDAIRESANYPIFWKFVGLGGHNYGILEELDDFTDRLLDNTDFFPIDNFKTVSDNVLYDKLLMEFSDWLADAKRKSIIS</sequence>
<evidence type="ECO:0000313" key="5">
    <source>
        <dbReference type="EMBL" id="SUJ10599.1"/>
    </source>
</evidence>
<dbReference type="SUPFAM" id="SSF53300">
    <property type="entry name" value="vWA-like"/>
    <property type="match status" value="1"/>
</dbReference>
<feature type="domain" description="VWFA" evidence="3">
    <location>
        <begin position="221"/>
        <end position="404"/>
    </location>
</feature>
<dbReference type="InterPro" id="IPR002035">
    <property type="entry name" value="VWF_A"/>
</dbReference>
<dbReference type="SMART" id="SM00327">
    <property type="entry name" value="VWA"/>
    <property type="match status" value="1"/>
</dbReference>
<dbReference type="InterPro" id="IPR003325">
    <property type="entry name" value="TerD"/>
</dbReference>
<dbReference type="Proteomes" id="UP000255061">
    <property type="component" value="Unassembled WGS sequence"/>
</dbReference>
<dbReference type="InterPro" id="IPR051324">
    <property type="entry name" value="Stress/Tellurium_Resist"/>
</dbReference>
<dbReference type="PANTHER" id="PTHR32097:SF4">
    <property type="entry name" value="GENERAL STRESS PROTEIN 16U"/>
    <property type="match status" value="1"/>
</dbReference>
<comment type="similarity">
    <text evidence="1">Belongs to the CAPAB/TerDEXZ family.</text>
</comment>
<proteinExistence type="inferred from homology"/>
<evidence type="ECO:0000313" key="4">
    <source>
        <dbReference type="EMBL" id="SUJ08769.1"/>
    </source>
</evidence>
<reference evidence="5 6" key="1">
    <citation type="submission" date="2018-06" db="EMBL/GenBank/DDBJ databases">
        <authorList>
            <consortium name="Pathogen Informatics"/>
            <person name="Doyle S."/>
        </authorList>
    </citation>
    <scope>NUCLEOTIDE SEQUENCE [LARGE SCALE GENOMIC DNA]</scope>
    <source>
        <strain evidence="5 6">NCTC10736</strain>
    </source>
</reference>
<dbReference type="AlphaFoldDB" id="A0A380C0N7"/>
<dbReference type="InterPro" id="IPR036465">
    <property type="entry name" value="vWFA_dom_sf"/>
</dbReference>
<evidence type="ECO:0000256" key="2">
    <source>
        <dbReference type="ARBA" id="ARBA00022686"/>
    </source>
</evidence>
<organism evidence="5 6">
    <name type="scientific">Shewanella morhuae</name>
    <dbReference type="NCBI Taxonomy" id="365591"/>
    <lineage>
        <taxon>Bacteria</taxon>
        <taxon>Pseudomonadati</taxon>
        <taxon>Pseudomonadota</taxon>
        <taxon>Gammaproteobacteria</taxon>
        <taxon>Alteromonadales</taxon>
        <taxon>Shewanellaceae</taxon>
        <taxon>Shewanella</taxon>
    </lineage>
</organism>
<accession>A0A380C0N7</accession>
<dbReference type="CDD" id="cd06974">
    <property type="entry name" value="TerD_like"/>
    <property type="match status" value="1"/>
</dbReference>
<dbReference type="InterPro" id="IPR019303">
    <property type="entry name" value="vWA_TerF_C"/>
</dbReference>
<dbReference type="Pfam" id="PF02342">
    <property type="entry name" value="TerD"/>
    <property type="match status" value="1"/>
</dbReference>
<evidence type="ECO:0000256" key="1">
    <source>
        <dbReference type="ARBA" id="ARBA00008775"/>
    </source>
</evidence>
<dbReference type="PANTHER" id="PTHR32097">
    <property type="entry name" value="CAMP-BINDING PROTEIN 1-RELATED"/>
    <property type="match status" value="1"/>
</dbReference>
<dbReference type="GO" id="GO:0046690">
    <property type="term" value="P:response to tellurium ion"/>
    <property type="evidence" value="ECO:0007669"/>
    <property type="project" value="UniProtKB-KW"/>
</dbReference>
<evidence type="ECO:0000259" key="3">
    <source>
        <dbReference type="PROSITE" id="PS50234"/>
    </source>
</evidence>
<name>A0A380C0N7_9GAMM</name>
<dbReference type="Gene3D" id="3.40.50.410">
    <property type="entry name" value="von Willebrand factor, type A domain"/>
    <property type="match status" value="1"/>
</dbReference>
<evidence type="ECO:0000313" key="6">
    <source>
        <dbReference type="Proteomes" id="UP000255061"/>
    </source>
</evidence>
<dbReference type="EMBL" id="UGYV01000004">
    <property type="protein sequence ID" value="SUJ10599.1"/>
    <property type="molecule type" value="Genomic_DNA"/>
</dbReference>
<dbReference type="PROSITE" id="PS50234">
    <property type="entry name" value="VWFA"/>
    <property type="match status" value="1"/>
</dbReference>
<dbReference type="EMBL" id="UGYV01000004">
    <property type="protein sequence ID" value="SUJ08769.1"/>
    <property type="molecule type" value="Genomic_DNA"/>
</dbReference>
<dbReference type="Gene3D" id="2.60.60.30">
    <property type="entry name" value="sav2460 like domains"/>
    <property type="match status" value="1"/>
</dbReference>
<gene>
    <name evidence="5" type="primary">yceD_5</name>
    <name evidence="4" type="synonym">yceD_4</name>
    <name evidence="4" type="ORF">NCTC10736_03961</name>
    <name evidence="5" type="ORF">NCTC10736_04147</name>
</gene>